<comment type="caution">
    <text evidence="5">The sequence shown here is derived from an EMBL/GenBank/DDBJ whole genome shotgun (WGS) entry which is preliminary data.</text>
</comment>
<accession>A0A2T0LSI8</accession>
<protein>
    <submittedName>
        <fullName evidence="5">Short-subunit dehydrogenase</fullName>
    </submittedName>
</protein>
<dbReference type="PANTHER" id="PTHR42760">
    <property type="entry name" value="SHORT-CHAIN DEHYDROGENASES/REDUCTASES FAMILY MEMBER"/>
    <property type="match status" value="1"/>
</dbReference>
<proteinExistence type="inferred from homology"/>
<evidence type="ECO:0000256" key="1">
    <source>
        <dbReference type="ARBA" id="ARBA00006484"/>
    </source>
</evidence>
<keyword evidence="2" id="KW-0560">Oxidoreductase</keyword>
<evidence type="ECO:0000256" key="3">
    <source>
        <dbReference type="RuleBase" id="RU000363"/>
    </source>
</evidence>
<dbReference type="InterPro" id="IPR002347">
    <property type="entry name" value="SDR_fam"/>
</dbReference>
<dbReference type="InterPro" id="IPR036291">
    <property type="entry name" value="NAD(P)-bd_dom_sf"/>
</dbReference>
<dbReference type="EMBL" id="PVNH01000007">
    <property type="protein sequence ID" value="PRX46639.1"/>
    <property type="molecule type" value="Genomic_DNA"/>
</dbReference>
<feature type="domain" description="Ketoreductase" evidence="4">
    <location>
        <begin position="19"/>
        <end position="204"/>
    </location>
</feature>
<dbReference type="Pfam" id="PF00106">
    <property type="entry name" value="adh_short"/>
    <property type="match status" value="1"/>
</dbReference>
<dbReference type="InterPro" id="IPR057326">
    <property type="entry name" value="KR_dom"/>
</dbReference>
<evidence type="ECO:0000259" key="4">
    <source>
        <dbReference type="SMART" id="SM00822"/>
    </source>
</evidence>
<evidence type="ECO:0000256" key="2">
    <source>
        <dbReference type="ARBA" id="ARBA00023002"/>
    </source>
</evidence>
<gene>
    <name evidence="5" type="ORF">B0I33_107216</name>
</gene>
<evidence type="ECO:0000313" key="6">
    <source>
        <dbReference type="Proteomes" id="UP000238362"/>
    </source>
</evidence>
<dbReference type="Gene3D" id="3.40.50.720">
    <property type="entry name" value="NAD(P)-binding Rossmann-like Domain"/>
    <property type="match status" value="1"/>
</dbReference>
<dbReference type="PRINTS" id="PR00080">
    <property type="entry name" value="SDRFAMILY"/>
</dbReference>
<dbReference type="GO" id="GO:0030497">
    <property type="term" value="P:fatty acid elongation"/>
    <property type="evidence" value="ECO:0007669"/>
    <property type="project" value="TreeGrafter"/>
</dbReference>
<dbReference type="InterPro" id="IPR020904">
    <property type="entry name" value="Sc_DH/Rdtase_CS"/>
</dbReference>
<dbReference type="GO" id="GO:0016616">
    <property type="term" value="F:oxidoreductase activity, acting on the CH-OH group of donors, NAD or NADP as acceptor"/>
    <property type="evidence" value="ECO:0007669"/>
    <property type="project" value="UniProtKB-ARBA"/>
</dbReference>
<dbReference type="FunFam" id="3.40.50.720:FF:000084">
    <property type="entry name" value="Short-chain dehydrogenase reductase"/>
    <property type="match status" value="1"/>
</dbReference>
<dbReference type="SUPFAM" id="SSF51735">
    <property type="entry name" value="NAD(P)-binding Rossmann-fold domains"/>
    <property type="match status" value="1"/>
</dbReference>
<sequence length="264" mass="26554">MLQDLTDTPLPDLTDLTGHHAVVTGGARGIGRAVAARLAEAGAAVAIADIDAERAHAAAAALRGQGREATAHALDVTSAEQVAELAGLLHRRRGRLDVWVNNAAVFAVSTSTLATTVREWREVLSVNLDGTFHGTAAAARLMREQGGGCIVNIVSTAALRGGAQAAYAAAKSGVVGLTRAFAEELAASGVRVLAVAPGATVTEGAIEAARRHGVADGSSAAGGGVAGRYGRPDDIARVVYAAATGMCGWVTGSVITADGGEWTC</sequence>
<dbReference type="AlphaFoldDB" id="A0A2T0LSI8"/>
<dbReference type="PRINTS" id="PR00081">
    <property type="entry name" value="GDHRDH"/>
</dbReference>
<reference evidence="5 6" key="1">
    <citation type="submission" date="2018-03" db="EMBL/GenBank/DDBJ databases">
        <title>Genomic Encyclopedia of Type Strains, Phase III (KMG-III): the genomes of soil and plant-associated and newly described type strains.</title>
        <authorList>
            <person name="Whitman W."/>
        </authorList>
    </citation>
    <scope>NUCLEOTIDE SEQUENCE [LARGE SCALE GENOMIC DNA]</scope>
    <source>
        <strain evidence="5 6">CGMCC 4.7125</strain>
    </source>
</reference>
<name>A0A2T0LSI8_9PSEU</name>
<dbReference type="PANTHER" id="PTHR42760:SF40">
    <property type="entry name" value="3-OXOACYL-[ACYL-CARRIER-PROTEIN] REDUCTASE, CHLOROPLASTIC"/>
    <property type="match status" value="1"/>
</dbReference>
<dbReference type="PROSITE" id="PS00061">
    <property type="entry name" value="ADH_SHORT"/>
    <property type="match status" value="1"/>
</dbReference>
<keyword evidence="6" id="KW-1185">Reference proteome</keyword>
<dbReference type="CDD" id="cd05233">
    <property type="entry name" value="SDR_c"/>
    <property type="match status" value="1"/>
</dbReference>
<dbReference type="SMART" id="SM00822">
    <property type="entry name" value="PKS_KR"/>
    <property type="match status" value="1"/>
</dbReference>
<dbReference type="RefSeq" id="WP_106180030.1">
    <property type="nucleotide sequence ID" value="NZ_PVNH01000007.1"/>
</dbReference>
<dbReference type="Proteomes" id="UP000238362">
    <property type="component" value="Unassembled WGS sequence"/>
</dbReference>
<comment type="similarity">
    <text evidence="1 3">Belongs to the short-chain dehydrogenases/reductases (SDR) family.</text>
</comment>
<organism evidence="5 6">
    <name type="scientific">Prauserella shujinwangii</name>
    <dbReference type="NCBI Taxonomy" id="1453103"/>
    <lineage>
        <taxon>Bacteria</taxon>
        <taxon>Bacillati</taxon>
        <taxon>Actinomycetota</taxon>
        <taxon>Actinomycetes</taxon>
        <taxon>Pseudonocardiales</taxon>
        <taxon>Pseudonocardiaceae</taxon>
        <taxon>Prauserella</taxon>
    </lineage>
</organism>
<evidence type="ECO:0000313" key="5">
    <source>
        <dbReference type="EMBL" id="PRX46639.1"/>
    </source>
</evidence>